<dbReference type="InterPro" id="IPR006084">
    <property type="entry name" value="XPG/Rad2"/>
</dbReference>
<dbReference type="PANTHER" id="PTHR11081">
    <property type="entry name" value="FLAP ENDONUCLEASE FAMILY MEMBER"/>
    <property type="match status" value="1"/>
</dbReference>
<dbReference type="CDD" id="cd09858">
    <property type="entry name" value="PIN_MKT1"/>
    <property type="match status" value="1"/>
</dbReference>
<sequence length="797" mass="89965">MPPLHRRPQATVRRSLTQVLEYGRDVSLAHAYLSRLTGLVEPYANFVSTNSSSRRRLDQRAVLVGNPNQRLQRKSTNPRLYRTAPVTQLEDTTIAVDASYYIQQFLDYPPTHEPLLPALGGLTGIETHIEADLDCWVQNNTTPFFIFNGQPVEGQDAVFVQRGKSAISKTDEAWNLYFRGEANQAVSTFGQDRRAFPIPNLFPLLQAILKKRKLHFLVPPFNASAQLAYLDMIESDQCSGIMGSQELLLYPIKDYIIKSIDWDNSSVKLTSKKILTQRLSCGESMFVDALLMIGNTFIPPFPPLLEQAITPSPSYSVNDAANMLRTAEKSVANLCGSFNDVLKRTDPKWLNKYRKAKMMIDHFIYIEETGHVKVHNFDTLTHDNYEYLGYQLPAELFHYLNTGLISARLPGSITHGEIVIPPTLDGVKSEEYRKLIATQLMPVREQTMRLVLPRLNRGISFKPIYVKVWYDDKYSYTIEPTRGVTNRTLEQAQSWSVKDSTIAQFFPDAKHGSVQFELNALKNVDFVKSTLVKEKNRGIETPGLVTSLAIWRFLHLRGYVGDDHHLTPWGEALAASLDAVSPTVQDHPNDGLSDAVLLAFELLRYDLLNTRNQHTELNGLPMNGNDEDKASLLLISRCAILLKLHHEANGYTGPLSKNFLHFRSLGAAVREANRDLVEGLVASMLLFAESKKEREDYLEISQQLPFLTDSDVGLGIAVKTYLDDIHPSDTAEIKQKKLDEFPSKYVPYATDFSKDLQVSFAFFDALHVGIKALGDDQAPAIDRKVWSRAAEYLQARR</sequence>
<protein>
    <submittedName>
        <fullName evidence="5">XPG N-terminal domain-containing protein</fullName>
    </submittedName>
</protein>
<evidence type="ECO:0000259" key="4">
    <source>
        <dbReference type="Pfam" id="PF12247"/>
    </source>
</evidence>
<dbReference type="SUPFAM" id="SSF88723">
    <property type="entry name" value="PIN domain-like"/>
    <property type="match status" value="1"/>
</dbReference>
<dbReference type="Pfam" id="PF12247">
    <property type="entry name" value="MKT1_N"/>
    <property type="match status" value="1"/>
</dbReference>
<name>A0ABR2UZY7_9PEZI</name>
<keyword evidence="1" id="KW-0810">Translation regulation</keyword>
<evidence type="ECO:0000313" key="5">
    <source>
        <dbReference type="EMBL" id="KAK9419816.1"/>
    </source>
</evidence>
<dbReference type="InterPro" id="IPR037314">
    <property type="entry name" value="MKT1_H3TH"/>
</dbReference>
<dbReference type="Pfam" id="PF12246">
    <property type="entry name" value="MKT1_C"/>
    <property type="match status" value="1"/>
</dbReference>
<dbReference type="InterPro" id="IPR029060">
    <property type="entry name" value="PIN-like_dom_sf"/>
</dbReference>
<reference evidence="5 6" key="1">
    <citation type="journal article" date="2024" name="J. Plant Pathol.">
        <title>Sequence and assembly of the genome of Seiridium unicorne, isolate CBS 538.82, causal agent of cypress canker disease.</title>
        <authorList>
            <person name="Scali E."/>
            <person name="Rocca G.D."/>
            <person name="Danti R."/>
            <person name="Garbelotto M."/>
            <person name="Barberini S."/>
            <person name="Baroncelli R."/>
            <person name="Emiliani G."/>
        </authorList>
    </citation>
    <scope>NUCLEOTIDE SEQUENCE [LARGE SCALE GENOMIC DNA]</scope>
    <source>
        <strain evidence="5 6">BM-138-508</strain>
    </source>
</reference>
<feature type="domain" description="Post-transcriptional regulator MKT1 C-terminal" evidence="3">
    <location>
        <begin position="552"/>
        <end position="794"/>
    </location>
</feature>
<dbReference type="Proteomes" id="UP001408356">
    <property type="component" value="Unassembled WGS sequence"/>
</dbReference>
<dbReference type="InterPro" id="IPR022039">
    <property type="entry name" value="MKT1_C"/>
</dbReference>
<accession>A0ABR2UZY7</accession>
<dbReference type="CDD" id="cd09902">
    <property type="entry name" value="H3TH_MKT1"/>
    <property type="match status" value="1"/>
</dbReference>
<organism evidence="5 6">
    <name type="scientific">Seiridium unicorne</name>
    <dbReference type="NCBI Taxonomy" id="138068"/>
    <lineage>
        <taxon>Eukaryota</taxon>
        <taxon>Fungi</taxon>
        <taxon>Dikarya</taxon>
        <taxon>Ascomycota</taxon>
        <taxon>Pezizomycotina</taxon>
        <taxon>Sordariomycetes</taxon>
        <taxon>Xylariomycetidae</taxon>
        <taxon>Amphisphaeriales</taxon>
        <taxon>Sporocadaceae</taxon>
        <taxon>Seiridium</taxon>
    </lineage>
</organism>
<proteinExistence type="inferred from homology"/>
<gene>
    <name evidence="5" type="ORF">SUNI508_07065</name>
</gene>
<dbReference type="PANTHER" id="PTHR11081:SF32">
    <property type="entry name" value="POST-TRANSCRIPTIONAL REGULATOR MKT1"/>
    <property type="match status" value="1"/>
</dbReference>
<dbReference type="EMBL" id="JARVKF010000288">
    <property type="protein sequence ID" value="KAK9419816.1"/>
    <property type="molecule type" value="Genomic_DNA"/>
</dbReference>
<evidence type="ECO:0000259" key="3">
    <source>
        <dbReference type="Pfam" id="PF12246"/>
    </source>
</evidence>
<keyword evidence="6" id="KW-1185">Reference proteome</keyword>
<evidence type="ECO:0000313" key="6">
    <source>
        <dbReference type="Proteomes" id="UP001408356"/>
    </source>
</evidence>
<dbReference type="InterPro" id="IPR022040">
    <property type="entry name" value="MKT1_N"/>
</dbReference>
<evidence type="ECO:0000256" key="1">
    <source>
        <dbReference type="ARBA" id="ARBA00022845"/>
    </source>
</evidence>
<comment type="similarity">
    <text evidence="2">Belongs to the XPG/RAD2 endonuclease family.</text>
</comment>
<evidence type="ECO:0000256" key="2">
    <source>
        <dbReference type="ARBA" id="ARBA00024023"/>
    </source>
</evidence>
<feature type="domain" description="Post-transcriptional regulator MKT1 N-terminal" evidence="4">
    <location>
        <begin position="382"/>
        <end position="470"/>
    </location>
</feature>
<dbReference type="Gene3D" id="3.40.50.1010">
    <property type="entry name" value="5'-nuclease"/>
    <property type="match status" value="1"/>
</dbReference>
<comment type="caution">
    <text evidence="5">The sequence shown here is derived from an EMBL/GenBank/DDBJ whole genome shotgun (WGS) entry which is preliminary data.</text>
</comment>